<evidence type="ECO:0000256" key="1">
    <source>
        <dbReference type="ARBA" id="ARBA00001971"/>
    </source>
</evidence>
<evidence type="ECO:0000313" key="12">
    <source>
        <dbReference type="Proteomes" id="UP000728032"/>
    </source>
</evidence>
<dbReference type="SUPFAM" id="SSF48264">
    <property type="entry name" value="Cytochrome P450"/>
    <property type="match status" value="1"/>
</dbReference>
<dbReference type="InterPro" id="IPR001128">
    <property type="entry name" value="Cyt_P450"/>
</dbReference>
<evidence type="ECO:0000256" key="4">
    <source>
        <dbReference type="ARBA" id="ARBA00022617"/>
    </source>
</evidence>
<dbReference type="OrthoDB" id="6512715at2759"/>
<keyword evidence="10" id="KW-0560">Oxidoreductase</keyword>
<dbReference type="Pfam" id="PF00067">
    <property type="entry name" value="p450"/>
    <property type="match status" value="1"/>
</dbReference>
<dbReference type="PRINTS" id="PR00463">
    <property type="entry name" value="EP450I"/>
</dbReference>
<dbReference type="InterPro" id="IPR017972">
    <property type="entry name" value="Cyt_P450_CS"/>
</dbReference>
<dbReference type="PRINTS" id="PR00385">
    <property type="entry name" value="P450"/>
</dbReference>
<dbReference type="InterPro" id="IPR036396">
    <property type="entry name" value="Cyt_P450_sf"/>
</dbReference>
<dbReference type="PROSITE" id="PS00086">
    <property type="entry name" value="CYTOCHROME_P450"/>
    <property type="match status" value="1"/>
</dbReference>
<dbReference type="GO" id="GO:0004497">
    <property type="term" value="F:monooxygenase activity"/>
    <property type="evidence" value="ECO:0007669"/>
    <property type="project" value="UniProtKB-KW"/>
</dbReference>
<dbReference type="EMBL" id="OC938179">
    <property type="protein sequence ID" value="CAD7661344.1"/>
    <property type="molecule type" value="Genomic_DNA"/>
</dbReference>
<dbReference type="GO" id="GO:0020037">
    <property type="term" value="F:heme binding"/>
    <property type="evidence" value="ECO:0007669"/>
    <property type="project" value="InterPro"/>
</dbReference>
<name>A0A7R9QY08_9ACAR</name>
<organism evidence="11">
    <name type="scientific">Oppiella nova</name>
    <dbReference type="NCBI Taxonomy" id="334625"/>
    <lineage>
        <taxon>Eukaryota</taxon>
        <taxon>Metazoa</taxon>
        <taxon>Ecdysozoa</taxon>
        <taxon>Arthropoda</taxon>
        <taxon>Chelicerata</taxon>
        <taxon>Arachnida</taxon>
        <taxon>Acari</taxon>
        <taxon>Acariformes</taxon>
        <taxon>Sarcoptiformes</taxon>
        <taxon>Oribatida</taxon>
        <taxon>Brachypylina</taxon>
        <taxon>Oppioidea</taxon>
        <taxon>Oppiidae</taxon>
        <taxon>Oppiella</taxon>
    </lineage>
</organism>
<dbReference type="Gene3D" id="1.10.630.10">
    <property type="entry name" value="Cytochrome P450"/>
    <property type="match status" value="1"/>
</dbReference>
<dbReference type="PANTHER" id="PTHR24291">
    <property type="entry name" value="CYTOCHROME P450 FAMILY 4"/>
    <property type="match status" value="1"/>
</dbReference>
<accession>A0A7R9QY08</accession>
<keyword evidence="8" id="KW-0472">Membrane</keyword>
<keyword evidence="5" id="KW-0256">Endoplasmic reticulum</keyword>
<dbReference type="GO" id="GO:0016705">
    <property type="term" value="F:oxidoreductase activity, acting on paired donors, with incorporation or reduction of molecular oxygen"/>
    <property type="evidence" value="ECO:0007669"/>
    <property type="project" value="InterPro"/>
</dbReference>
<protein>
    <recommendedName>
        <fullName evidence="13">Cytochrome P450</fullName>
    </recommendedName>
</protein>
<dbReference type="Proteomes" id="UP000728032">
    <property type="component" value="Unassembled WGS sequence"/>
</dbReference>
<dbReference type="InterPro" id="IPR050196">
    <property type="entry name" value="Cytochrome_P450_Monoox"/>
</dbReference>
<gene>
    <name evidence="11" type="ORF">ONB1V03_LOCUS17905</name>
</gene>
<dbReference type="GO" id="GO:0005789">
    <property type="term" value="C:endoplasmic reticulum membrane"/>
    <property type="evidence" value="ECO:0007669"/>
    <property type="project" value="UniProtKB-SubCell"/>
</dbReference>
<comment type="subcellular location">
    <subcellularLocation>
        <location evidence="2">Endoplasmic reticulum membrane</location>
    </subcellularLocation>
</comment>
<proteinExistence type="inferred from homology"/>
<keyword evidence="9 10" id="KW-0479">Metal-binding</keyword>
<dbReference type="InterPro" id="IPR002401">
    <property type="entry name" value="Cyt_P450_E_grp-I"/>
</dbReference>
<dbReference type="EMBL" id="CAJPVJ010023354">
    <property type="protein sequence ID" value="CAG2178480.1"/>
    <property type="molecule type" value="Genomic_DNA"/>
</dbReference>
<evidence type="ECO:0000256" key="10">
    <source>
        <dbReference type="RuleBase" id="RU000461"/>
    </source>
</evidence>
<evidence type="ECO:0008006" key="13">
    <source>
        <dbReference type="Google" id="ProtNLM"/>
    </source>
</evidence>
<reference evidence="11" key="1">
    <citation type="submission" date="2020-11" db="EMBL/GenBank/DDBJ databases">
        <authorList>
            <person name="Tran Van P."/>
        </authorList>
    </citation>
    <scope>NUCLEOTIDE SEQUENCE</scope>
</reference>
<evidence type="ECO:0000256" key="9">
    <source>
        <dbReference type="PIRSR" id="PIRSR602401-1"/>
    </source>
</evidence>
<dbReference type="GO" id="GO:0005506">
    <property type="term" value="F:iron ion binding"/>
    <property type="evidence" value="ECO:0007669"/>
    <property type="project" value="InterPro"/>
</dbReference>
<dbReference type="PANTHER" id="PTHR24291:SF189">
    <property type="entry name" value="CYTOCHROME P450 4C3-RELATED"/>
    <property type="match status" value="1"/>
</dbReference>
<evidence type="ECO:0000256" key="5">
    <source>
        <dbReference type="ARBA" id="ARBA00022824"/>
    </source>
</evidence>
<keyword evidence="7 10" id="KW-0503">Monooxygenase</keyword>
<feature type="binding site" description="axial binding residue" evidence="9">
    <location>
        <position position="208"/>
    </location>
    <ligand>
        <name>heme</name>
        <dbReference type="ChEBI" id="CHEBI:30413"/>
    </ligand>
    <ligandPart>
        <name>Fe</name>
        <dbReference type="ChEBI" id="CHEBI:18248"/>
    </ligandPart>
</feature>
<evidence type="ECO:0000256" key="8">
    <source>
        <dbReference type="ARBA" id="ARBA00023136"/>
    </source>
</evidence>
<keyword evidence="6 9" id="KW-0408">Iron</keyword>
<feature type="non-terminal residue" evidence="11">
    <location>
        <position position="1"/>
    </location>
</feature>
<keyword evidence="4 9" id="KW-0349">Heme</keyword>
<evidence type="ECO:0000256" key="7">
    <source>
        <dbReference type="ARBA" id="ARBA00023033"/>
    </source>
</evidence>
<keyword evidence="12" id="KW-1185">Reference proteome</keyword>
<sequence length="262" mass="30560">KVIKERKTELLMKMNENKGNKLEELVEDMGSKRRLAFLDSLLVHHIQNPREFTELDIRDEVDTFMFEGHDTTAAAIQFALMLIGLDPHVQAKIHSELDAIFSDDMTRDITIDDLRQLKYLEQCIKESLRLYPSVPYVARNNNEPIRIDNYEVPARTTCMVFFYMLHRDPHYYPNPEVFDPNRFDTDATGGQPRHPYAYVPFSAGPRNCIGQKFALLEEKALLAAILRRYDIRCLTQRHDLKLDIAAILKPNSNITMRFAKRF</sequence>
<evidence type="ECO:0000256" key="2">
    <source>
        <dbReference type="ARBA" id="ARBA00004586"/>
    </source>
</evidence>
<dbReference type="AlphaFoldDB" id="A0A7R9QY08"/>
<evidence type="ECO:0000256" key="6">
    <source>
        <dbReference type="ARBA" id="ARBA00023004"/>
    </source>
</evidence>
<comment type="similarity">
    <text evidence="3 10">Belongs to the cytochrome P450 family.</text>
</comment>
<evidence type="ECO:0000313" key="11">
    <source>
        <dbReference type="EMBL" id="CAD7661344.1"/>
    </source>
</evidence>
<comment type="cofactor">
    <cofactor evidence="1 9">
        <name>heme</name>
        <dbReference type="ChEBI" id="CHEBI:30413"/>
    </cofactor>
</comment>
<evidence type="ECO:0000256" key="3">
    <source>
        <dbReference type="ARBA" id="ARBA00010617"/>
    </source>
</evidence>